<comment type="caution">
    <text evidence="1">The sequence shown here is derived from an EMBL/GenBank/DDBJ whole genome shotgun (WGS) entry which is preliminary data.</text>
</comment>
<dbReference type="EMBL" id="JBBNAE010000001">
    <property type="protein sequence ID" value="KAK9153528.1"/>
    <property type="molecule type" value="Genomic_DNA"/>
</dbReference>
<reference evidence="1 2" key="1">
    <citation type="submission" date="2024-01" db="EMBL/GenBank/DDBJ databases">
        <title>Genome assemblies of Stephania.</title>
        <authorList>
            <person name="Yang L."/>
        </authorList>
    </citation>
    <scope>NUCLEOTIDE SEQUENCE [LARGE SCALE GENOMIC DNA]</scope>
    <source>
        <strain evidence="1">QJT</strain>
        <tissue evidence="1">Leaf</tissue>
    </source>
</reference>
<evidence type="ECO:0000313" key="1">
    <source>
        <dbReference type="EMBL" id="KAK9153528.1"/>
    </source>
</evidence>
<protein>
    <submittedName>
        <fullName evidence="1">Uncharacterized protein</fullName>
    </submittedName>
</protein>
<organism evidence="1 2">
    <name type="scientific">Stephania japonica</name>
    <dbReference type="NCBI Taxonomy" id="461633"/>
    <lineage>
        <taxon>Eukaryota</taxon>
        <taxon>Viridiplantae</taxon>
        <taxon>Streptophyta</taxon>
        <taxon>Embryophyta</taxon>
        <taxon>Tracheophyta</taxon>
        <taxon>Spermatophyta</taxon>
        <taxon>Magnoliopsida</taxon>
        <taxon>Ranunculales</taxon>
        <taxon>Menispermaceae</taxon>
        <taxon>Menispermoideae</taxon>
        <taxon>Cissampelideae</taxon>
        <taxon>Stephania</taxon>
    </lineage>
</organism>
<proteinExistence type="predicted"/>
<dbReference type="AlphaFoldDB" id="A0AAP0KKQ7"/>
<dbReference type="Proteomes" id="UP001417504">
    <property type="component" value="Unassembled WGS sequence"/>
</dbReference>
<accession>A0AAP0KKQ7</accession>
<sequence>MGANQMENLQRAGTTRWSSQFDSICSLVDMYYATTKVLCKMKDQIPMFKEKHVVVSLIWELLVLYSYCI</sequence>
<keyword evidence="2" id="KW-1185">Reference proteome</keyword>
<evidence type="ECO:0000313" key="2">
    <source>
        <dbReference type="Proteomes" id="UP001417504"/>
    </source>
</evidence>
<gene>
    <name evidence="1" type="ORF">Sjap_001008</name>
</gene>
<name>A0AAP0KKQ7_9MAGN</name>